<dbReference type="SMART" id="SM00899">
    <property type="entry name" value="FeoA"/>
    <property type="match status" value="1"/>
</dbReference>
<comment type="similarity">
    <text evidence="1">Belongs to the DtxR/MntR family.</text>
</comment>
<dbReference type="InterPro" id="IPR022689">
    <property type="entry name" value="Iron_dep_repressor"/>
</dbReference>
<feature type="domain" description="HTH dtxR-type" evidence="7">
    <location>
        <begin position="8"/>
        <end position="70"/>
    </location>
</feature>
<dbReference type="InterPro" id="IPR007167">
    <property type="entry name" value="Fe-transptr_FeoA-like"/>
</dbReference>
<dbReference type="GO" id="GO:0003700">
    <property type="term" value="F:DNA-binding transcription factor activity"/>
    <property type="evidence" value="ECO:0007669"/>
    <property type="project" value="InterPro"/>
</dbReference>
<gene>
    <name evidence="8" type="ORF">SAMN04487907_101618</name>
</gene>
<evidence type="ECO:0000256" key="6">
    <source>
        <dbReference type="ARBA" id="ARBA00025185"/>
    </source>
</evidence>
<keyword evidence="4" id="KW-0238">DNA-binding</keyword>
<evidence type="ECO:0000256" key="3">
    <source>
        <dbReference type="ARBA" id="ARBA00023015"/>
    </source>
</evidence>
<dbReference type="Gene3D" id="1.10.60.10">
    <property type="entry name" value="Iron dependent repressor, metal binding and dimerisation domain"/>
    <property type="match status" value="1"/>
</dbReference>
<dbReference type="InterPro" id="IPR036388">
    <property type="entry name" value="WH-like_DNA-bd_sf"/>
</dbReference>
<dbReference type="Gene3D" id="1.10.10.10">
    <property type="entry name" value="Winged helix-like DNA-binding domain superfamily/Winged helix DNA-binding domain"/>
    <property type="match status" value="1"/>
</dbReference>
<evidence type="ECO:0000313" key="9">
    <source>
        <dbReference type="Proteomes" id="UP000199438"/>
    </source>
</evidence>
<proteinExistence type="inferred from homology"/>
<accession>A0A1I1DTL7</accession>
<dbReference type="InterPro" id="IPR038157">
    <property type="entry name" value="FeoA_core_dom"/>
</dbReference>
<keyword evidence="9" id="KW-1185">Reference proteome</keyword>
<dbReference type="PANTHER" id="PTHR33238:SF7">
    <property type="entry name" value="IRON-DEPENDENT TRANSCRIPTIONAL REGULATOR"/>
    <property type="match status" value="1"/>
</dbReference>
<dbReference type="Proteomes" id="UP000199438">
    <property type="component" value="Unassembled WGS sequence"/>
</dbReference>
<evidence type="ECO:0000259" key="7">
    <source>
        <dbReference type="PROSITE" id="PS50944"/>
    </source>
</evidence>
<dbReference type="SMART" id="SM00529">
    <property type="entry name" value="HTH_DTXR"/>
    <property type="match status" value="1"/>
</dbReference>
<comment type="function">
    <text evidence="6">In the presence of manganese, represses expression of mntH and mntS. Up-regulates expression of mntP.</text>
</comment>
<dbReference type="InterPro" id="IPR036390">
    <property type="entry name" value="WH_DNA-bd_sf"/>
</dbReference>
<dbReference type="Pfam" id="PF04023">
    <property type="entry name" value="FeoA"/>
    <property type="match status" value="1"/>
</dbReference>
<evidence type="ECO:0000256" key="5">
    <source>
        <dbReference type="ARBA" id="ARBA00023163"/>
    </source>
</evidence>
<dbReference type="GO" id="GO:0046983">
    <property type="term" value="F:protein dimerization activity"/>
    <property type="evidence" value="ECO:0007669"/>
    <property type="project" value="InterPro"/>
</dbReference>
<dbReference type="SUPFAM" id="SSF47979">
    <property type="entry name" value="Iron-dependent repressor protein, dimerization domain"/>
    <property type="match status" value="1"/>
</dbReference>
<dbReference type="InterPro" id="IPR050536">
    <property type="entry name" value="DtxR_MntR_Metal-Reg"/>
</dbReference>
<dbReference type="GO" id="GO:0046914">
    <property type="term" value="F:transition metal ion binding"/>
    <property type="evidence" value="ECO:0007669"/>
    <property type="project" value="InterPro"/>
</dbReference>
<dbReference type="PANTHER" id="PTHR33238">
    <property type="entry name" value="IRON (METAL) DEPENDENT REPRESSOR, DTXR FAMILY"/>
    <property type="match status" value="1"/>
</dbReference>
<dbReference type="SUPFAM" id="SSF46785">
    <property type="entry name" value="Winged helix' DNA-binding domain"/>
    <property type="match status" value="1"/>
</dbReference>
<dbReference type="InterPro" id="IPR001367">
    <property type="entry name" value="Fe_dep_repressor"/>
</dbReference>
<name>A0A1I1DTL7_9FLAO</name>
<dbReference type="PROSITE" id="PS50944">
    <property type="entry name" value="HTH_DTXR"/>
    <property type="match status" value="1"/>
</dbReference>
<evidence type="ECO:0000256" key="4">
    <source>
        <dbReference type="ARBA" id="ARBA00023125"/>
    </source>
</evidence>
<dbReference type="Gene3D" id="2.30.30.90">
    <property type="match status" value="1"/>
</dbReference>
<protein>
    <recommendedName>
        <fullName evidence="2">Transcriptional regulator MntR</fullName>
    </recommendedName>
</protein>
<evidence type="ECO:0000256" key="2">
    <source>
        <dbReference type="ARBA" id="ARBA00022386"/>
    </source>
</evidence>
<dbReference type="Pfam" id="PF02742">
    <property type="entry name" value="Fe_dep_repr_C"/>
    <property type="match status" value="1"/>
</dbReference>
<dbReference type="EMBL" id="FOKV01000001">
    <property type="protein sequence ID" value="SFB78305.1"/>
    <property type="molecule type" value="Genomic_DNA"/>
</dbReference>
<organism evidence="8 9">
    <name type="scientific">Zunongwangia mangrovi</name>
    <dbReference type="NCBI Taxonomy" id="1334022"/>
    <lineage>
        <taxon>Bacteria</taxon>
        <taxon>Pseudomonadati</taxon>
        <taxon>Bacteroidota</taxon>
        <taxon>Flavobacteriia</taxon>
        <taxon>Flavobacteriales</taxon>
        <taxon>Flavobacteriaceae</taxon>
        <taxon>Zunongwangia</taxon>
    </lineage>
</organism>
<reference evidence="9" key="1">
    <citation type="submission" date="2016-10" db="EMBL/GenBank/DDBJ databases">
        <authorList>
            <person name="Varghese N."/>
            <person name="Submissions S."/>
        </authorList>
    </citation>
    <scope>NUCLEOTIDE SEQUENCE [LARGE SCALE GENOMIC DNA]</scope>
    <source>
        <strain evidence="9">DSM 24499</strain>
    </source>
</reference>
<dbReference type="GO" id="GO:0003677">
    <property type="term" value="F:DNA binding"/>
    <property type="evidence" value="ECO:0007669"/>
    <property type="project" value="UniProtKB-KW"/>
</dbReference>
<dbReference type="InterPro" id="IPR022687">
    <property type="entry name" value="HTH_DTXR"/>
</dbReference>
<evidence type="ECO:0000256" key="1">
    <source>
        <dbReference type="ARBA" id="ARBA00007871"/>
    </source>
</evidence>
<sequence length="227" mass="26045">MCVIKIEMTLSEENYLKSIFHLEKKYVRGVSTNALAEEMETKASSVTDMIKKLSEKNLVNYKKYQGVKLSEKGNSIAVQIIRKHRLWEYFLVEKLDFNWDEVHDIAEQLEHIKSDELISKLDKFLEYPKRDPHGDPIPDAEGNFANLEKKILAEFNEGDQGICVGVKDSSAAFLQYLDRNKIKLGKSITILEKEQFDGSMILKMNNKELTISKVAANNIYLKPVALD</sequence>
<keyword evidence="3" id="KW-0805">Transcription regulation</keyword>
<dbReference type="Pfam" id="PF01325">
    <property type="entry name" value="Fe_dep_repress"/>
    <property type="match status" value="1"/>
</dbReference>
<keyword evidence="5" id="KW-0804">Transcription</keyword>
<dbReference type="STRING" id="1334022.SAMN04487907_101618"/>
<evidence type="ECO:0000313" key="8">
    <source>
        <dbReference type="EMBL" id="SFB78305.1"/>
    </source>
</evidence>
<dbReference type="InterPro" id="IPR036421">
    <property type="entry name" value="Fe_dep_repressor_sf"/>
</dbReference>
<dbReference type="AlphaFoldDB" id="A0A1I1DTL7"/>